<dbReference type="InterPro" id="IPR014143">
    <property type="entry name" value="NHEJ_ligase_prk"/>
</dbReference>
<dbReference type="InterPro" id="IPR014146">
    <property type="entry name" value="LigD_ligase_dom"/>
</dbReference>
<dbReference type="PROSITE" id="PS50160">
    <property type="entry name" value="DNA_LIGASE_A3"/>
    <property type="match status" value="1"/>
</dbReference>
<dbReference type="EMBL" id="CP020946">
    <property type="protein sequence ID" value="ASD63502.1"/>
    <property type="molecule type" value="Genomic_DNA"/>
</dbReference>
<evidence type="ECO:0000256" key="19">
    <source>
        <dbReference type="ARBA" id="ARBA00029943"/>
    </source>
</evidence>
<dbReference type="GO" id="GO:0005524">
    <property type="term" value="F:ATP binding"/>
    <property type="evidence" value="ECO:0007669"/>
    <property type="project" value="UniProtKB-KW"/>
</dbReference>
<dbReference type="GO" id="GO:0003887">
    <property type="term" value="F:DNA-directed DNA polymerase activity"/>
    <property type="evidence" value="ECO:0007669"/>
    <property type="project" value="UniProtKB-KW"/>
</dbReference>
<keyword evidence="12" id="KW-0067">ATP-binding</keyword>
<evidence type="ECO:0000313" key="23">
    <source>
        <dbReference type="EMBL" id="ASD63502.1"/>
    </source>
</evidence>
<evidence type="ECO:0000256" key="3">
    <source>
        <dbReference type="ARBA" id="ARBA00022598"/>
    </source>
</evidence>
<feature type="domain" description="ATP-dependent DNA ligase family profile" evidence="22">
    <location>
        <begin position="282"/>
        <end position="373"/>
    </location>
</feature>
<evidence type="ECO:0000256" key="10">
    <source>
        <dbReference type="ARBA" id="ARBA00022801"/>
    </source>
</evidence>
<sequence length="774" mass="87878">MPLKEYHQKRDFKKTREPRGRAQKKAKKPAKEQLMFVVQEHHASHLHYDFRLEWQGVLKSWAVPKGPSLDPHLKRLAVEVEDHPLEYGSFEGVIPEKQYGAGQVYIWDTGVWIPKGNAAAGFKKGHLEFELKGKRLKGTWDLIRTRMQGRQVQWLLVKREDAYARAGYEAPLIGEKTPARRIHSQESFQFVKPMLALLVDEPPHGKEWIHEVKWDGYRIQAHVHGTSVKLYTRAGHDWAGKMTTVAHDVSGLNVQSAVLDGEVVVLDAKGVSHFQKLQNYFESDPDQKLTYFVFDLLMLNGEDLRDRPLKERRKKLQQILKGKRKGRLQLSREIKLTKGSWAQLQKQGLEGVISKKADSTYVSGRKGEWVKSKFLNRQEFVIGGYVPGKGSRSDFGALLLGVYEKGQLRFVGKVGTGFNQKNITSLKRQLDKIKTAKKPFTAGDPPKKDAIWVKPQLLAEVRFANWTHGMHLRAPVFVELRKDKPAPDVTSDALILTSPDKVLYQDEGITKLEVAEYYIAIAERMRPYLENRLLALVRCPEGSAGKCFFQKHLNAKADAVAIFEKDDALYVKDVRGLLELVQMGGYEIHGRNSRAEAPAKPDQFVLDLDPGSGVPWKDVVAAALLFKKDLEALGLRSFVKLSGGKGLHIHVPFKPGPTWDEVKHFTHALAQAWEDRYPDRFVSKMSKKIRHGKIFVDYLRNSKGSTSVLPYSLRARDKSSVALPVAWNQLKKYESGDAVSLKMALQEIKKSRDPWANYFARAPVLPLKRTRSAS</sequence>
<keyword evidence="16" id="KW-0234">DNA repair</keyword>
<dbReference type="GO" id="GO:0006310">
    <property type="term" value="P:DNA recombination"/>
    <property type="evidence" value="ECO:0007669"/>
    <property type="project" value="UniProtKB-KW"/>
</dbReference>
<comment type="catalytic activity">
    <reaction evidence="20">
        <text>ATP + (deoxyribonucleotide)n-3'-hydroxyl + 5'-phospho-(deoxyribonucleotide)m = (deoxyribonucleotide)n+m + AMP + diphosphate.</text>
        <dbReference type="EC" id="6.5.1.1"/>
    </reaction>
</comment>
<keyword evidence="10" id="KW-0378">Hydrolase</keyword>
<keyword evidence="3 23" id="KW-0436">Ligase</keyword>
<dbReference type="CDD" id="cd04862">
    <property type="entry name" value="PaeLigD_Pol_like"/>
    <property type="match status" value="1"/>
</dbReference>
<evidence type="ECO:0000256" key="15">
    <source>
        <dbReference type="ARBA" id="ARBA00023172"/>
    </source>
</evidence>
<evidence type="ECO:0000256" key="5">
    <source>
        <dbReference type="ARBA" id="ARBA00022695"/>
    </source>
</evidence>
<keyword evidence="7" id="KW-0479">Metal-binding</keyword>
<keyword evidence="18" id="KW-0511">Multifunctional enzyme</keyword>
<evidence type="ECO:0000256" key="9">
    <source>
        <dbReference type="ARBA" id="ARBA00022763"/>
    </source>
</evidence>
<keyword evidence="8" id="KW-0547">Nucleotide-binding</keyword>
<dbReference type="CDD" id="cd07906">
    <property type="entry name" value="Adenylation_DNA_ligase_LigD_LigC"/>
    <property type="match status" value="1"/>
</dbReference>
<dbReference type="Pfam" id="PF04679">
    <property type="entry name" value="DNA_ligase_A_C"/>
    <property type="match status" value="1"/>
</dbReference>
<comment type="cofactor">
    <cofactor evidence="1">
        <name>Mn(2+)</name>
        <dbReference type="ChEBI" id="CHEBI:29035"/>
    </cofactor>
</comment>
<accession>A0A1Z3N7P1</accession>
<evidence type="ECO:0000256" key="17">
    <source>
        <dbReference type="ARBA" id="ARBA00023211"/>
    </source>
</evidence>
<dbReference type="PANTHER" id="PTHR42705:SF2">
    <property type="entry name" value="BIFUNCTIONAL NON-HOMOLOGOUS END JOINING PROTEIN LIGD"/>
    <property type="match status" value="1"/>
</dbReference>
<evidence type="ECO:0000313" key="24">
    <source>
        <dbReference type="Proteomes" id="UP000197003"/>
    </source>
</evidence>
<protein>
    <recommendedName>
        <fullName evidence="2">DNA ligase (ATP)</fullName>
        <ecNumber evidence="2">6.5.1.1</ecNumber>
    </recommendedName>
    <alternativeName>
        <fullName evidence="19">NHEJ DNA polymerase</fullName>
    </alternativeName>
</protein>
<dbReference type="PANTHER" id="PTHR42705">
    <property type="entry name" value="BIFUNCTIONAL NON-HOMOLOGOUS END JOINING PROTEIN LIGD"/>
    <property type="match status" value="1"/>
</dbReference>
<dbReference type="GO" id="GO:0003677">
    <property type="term" value="F:DNA binding"/>
    <property type="evidence" value="ECO:0007669"/>
    <property type="project" value="UniProtKB-KW"/>
</dbReference>
<keyword evidence="15" id="KW-0233">DNA recombination</keyword>
<keyword evidence="9" id="KW-0227">DNA damage</keyword>
<dbReference type="Pfam" id="PF01068">
    <property type="entry name" value="DNA_ligase_A_M"/>
    <property type="match status" value="1"/>
</dbReference>
<dbReference type="InterPro" id="IPR012340">
    <property type="entry name" value="NA-bd_OB-fold"/>
</dbReference>
<dbReference type="GO" id="GO:0004527">
    <property type="term" value="F:exonuclease activity"/>
    <property type="evidence" value="ECO:0007669"/>
    <property type="project" value="UniProtKB-KW"/>
</dbReference>
<dbReference type="Gene3D" id="3.30.1490.70">
    <property type="match status" value="1"/>
</dbReference>
<dbReference type="CDD" id="cd07971">
    <property type="entry name" value="OBF_DNA_ligase_LigD"/>
    <property type="match status" value="1"/>
</dbReference>
<evidence type="ECO:0000256" key="13">
    <source>
        <dbReference type="ARBA" id="ARBA00022932"/>
    </source>
</evidence>
<dbReference type="NCBIfam" id="TIGR02779">
    <property type="entry name" value="NHEJ_ligase_lig"/>
    <property type="match status" value="1"/>
</dbReference>
<proteinExistence type="predicted"/>
<dbReference type="NCBIfam" id="TIGR02778">
    <property type="entry name" value="ligD_pol"/>
    <property type="match status" value="1"/>
</dbReference>
<dbReference type="AlphaFoldDB" id="A0A1Z3N7P1"/>
<dbReference type="GO" id="GO:0006281">
    <property type="term" value="P:DNA repair"/>
    <property type="evidence" value="ECO:0007669"/>
    <property type="project" value="UniProtKB-KW"/>
</dbReference>
<keyword evidence="5" id="KW-0548">Nucleotidyltransferase</keyword>
<evidence type="ECO:0000256" key="1">
    <source>
        <dbReference type="ARBA" id="ARBA00001936"/>
    </source>
</evidence>
<feature type="compositionally biased region" description="Basic and acidic residues" evidence="21">
    <location>
        <begin position="1"/>
        <end position="20"/>
    </location>
</feature>
<evidence type="ECO:0000259" key="22">
    <source>
        <dbReference type="PROSITE" id="PS50160"/>
    </source>
</evidence>
<evidence type="ECO:0000256" key="11">
    <source>
        <dbReference type="ARBA" id="ARBA00022839"/>
    </source>
</evidence>
<feature type="region of interest" description="Disordered" evidence="21">
    <location>
        <begin position="1"/>
        <end position="30"/>
    </location>
</feature>
<evidence type="ECO:0000256" key="14">
    <source>
        <dbReference type="ARBA" id="ARBA00023125"/>
    </source>
</evidence>
<dbReference type="InterPro" id="IPR033651">
    <property type="entry name" value="PaeLigD_Pol-like"/>
</dbReference>
<dbReference type="OrthoDB" id="5287198at2"/>
<gene>
    <name evidence="23" type="ORF">B9G79_07920</name>
</gene>
<evidence type="ECO:0000256" key="4">
    <source>
        <dbReference type="ARBA" id="ARBA00022679"/>
    </source>
</evidence>
<dbReference type="InterPro" id="IPR012310">
    <property type="entry name" value="DNA_ligase_ATP-dep_cent"/>
</dbReference>
<dbReference type="Gene3D" id="3.30.470.30">
    <property type="entry name" value="DNA ligase/mRNA capping enzyme"/>
    <property type="match status" value="1"/>
</dbReference>
<dbReference type="Pfam" id="PF13298">
    <property type="entry name" value="LigD_N"/>
    <property type="match status" value="1"/>
</dbReference>
<keyword evidence="11" id="KW-0269">Exonuclease</keyword>
<keyword evidence="4" id="KW-0808">Transferase</keyword>
<keyword evidence="6" id="KW-0540">Nuclease</keyword>
<evidence type="ECO:0000256" key="16">
    <source>
        <dbReference type="ARBA" id="ARBA00023204"/>
    </source>
</evidence>
<reference evidence="23 24" key="1">
    <citation type="submission" date="2017-04" db="EMBL/GenBank/DDBJ databases">
        <title>Whole genome sequence of Bdellovibrio bacteriovorus strain SSB218315.</title>
        <authorList>
            <person name="Oyedara O."/>
            <person name="Rodriguez-Perez M.A."/>
        </authorList>
    </citation>
    <scope>NUCLEOTIDE SEQUENCE [LARGE SCALE GENOMIC DNA]</scope>
    <source>
        <strain evidence="23 24">SSB218315</strain>
    </source>
</reference>
<evidence type="ECO:0000256" key="20">
    <source>
        <dbReference type="ARBA" id="ARBA00034003"/>
    </source>
</evidence>
<evidence type="ECO:0000256" key="12">
    <source>
        <dbReference type="ARBA" id="ARBA00022840"/>
    </source>
</evidence>
<dbReference type="Gene3D" id="3.90.920.10">
    <property type="entry name" value="DNA primase, PRIM domain"/>
    <property type="match status" value="1"/>
</dbReference>
<dbReference type="InterPro" id="IPR052171">
    <property type="entry name" value="NHEJ_LigD"/>
</dbReference>
<name>A0A1Z3N7P1_BDEBC</name>
<evidence type="ECO:0000256" key="21">
    <source>
        <dbReference type="SAM" id="MobiDB-lite"/>
    </source>
</evidence>
<evidence type="ECO:0000256" key="18">
    <source>
        <dbReference type="ARBA" id="ARBA00023268"/>
    </source>
</evidence>
<evidence type="ECO:0000256" key="6">
    <source>
        <dbReference type="ARBA" id="ARBA00022722"/>
    </source>
</evidence>
<dbReference type="InterPro" id="IPR012309">
    <property type="entry name" value="DNA_ligase_ATP-dep_C"/>
</dbReference>
<evidence type="ECO:0000256" key="8">
    <source>
        <dbReference type="ARBA" id="ARBA00022741"/>
    </source>
</evidence>
<organism evidence="23 24">
    <name type="scientific">Bdellovibrio bacteriovorus</name>
    <dbReference type="NCBI Taxonomy" id="959"/>
    <lineage>
        <taxon>Bacteria</taxon>
        <taxon>Pseudomonadati</taxon>
        <taxon>Bdellovibrionota</taxon>
        <taxon>Bdellovibrionia</taxon>
        <taxon>Bdellovibrionales</taxon>
        <taxon>Pseudobdellovibrionaceae</taxon>
        <taxon>Bdellovibrio</taxon>
    </lineage>
</organism>
<dbReference type="GO" id="GO:0003910">
    <property type="term" value="F:DNA ligase (ATP) activity"/>
    <property type="evidence" value="ECO:0007669"/>
    <property type="project" value="UniProtKB-EC"/>
</dbReference>
<dbReference type="InterPro" id="IPR014145">
    <property type="entry name" value="LigD_pol_dom"/>
</dbReference>
<dbReference type="NCBIfam" id="TIGR02776">
    <property type="entry name" value="NHEJ_ligase_prk"/>
    <property type="match status" value="1"/>
</dbReference>
<dbReference type="EC" id="6.5.1.1" evidence="2"/>
<dbReference type="GO" id="GO:0046872">
    <property type="term" value="F:metal ion binding"/>
    <property type="evidence" value="ECO:0007669"/>
    <property type="project" value="UniProtKB-KW"/>
</dbReference>
<dbReference type="Proteomes" id="UP000197003">
    <property type="component" value="Chromosome"/>
</dbReference>
<evidence type="ECO:0000256" key="2">
    <source>
        <dbReference type="ARBA" id="ARBA00012727"/>
    </source>
</evidence>
<evidence type="ECO:0000256" key="7">
    <source>
        <dbReference type="ARBA" id="ARBA00022723"/>
    </source>
</evidence>
<dbReference type="SUPFAM" id="SSF50249">
    <property type="entry name" value="Nucleic acid-binding proteins"/>
    <property type="match status" value="1"/>
</dbReference>
<dbReference type="NCBIfam" id="TIGR02777">
    <property type="entry name" value="LigD_PE_dom"/>
    <property type="match status" value="1"/>
</dbReference>
<keyword evidence="13" id="KW-0239">DNA-directed DNA polymerase</keyword>
<dbReference type="Pfam" id="PF21686">
    <property type="entry name" value="LigD_Prim-Pol"/>
    <property type="match status" value="1"/>
</dbReference>
<dbReference type="Gene3D" id="2.40.50.140">
    <property type="entry name" value="Nucleic acid-binding proteins"/>
    <property type="match status" value="1"/>
</dbReference>
<dbReference type="SUPFAM" id="SSF56091">
    <property type="entry name" value="DNA ligase/mRNA capping enzyme, catalytic domain"/>
    <property type="match status" value="1"/>
</dbReference>
<dbReference type="RefSeq" id="WP_088565038.1">
    <property type="nucleotide sequence ID" value="NZ_CP020946.1"/>
</dbReference>
<dbReference type="InterPro" id="IPR014144">
    <property type="entry name" value="LigD_PE_domain"/>
</dbReference>
<keyword evidence="17" id="KW-0464">Manganese</keyword>
<keyword evidence="14" id="KW-0238">DNA-binding</keyword>